<dbReference type="OrthoDB" id="4725912at2759"/>
<evidence type="ECO:0000313" key="3">
    <source>
        <dbReference type="Proteomes" id="UP000536711"/>
    </source>
</evidence>
<dbReference type="AlphaFoldDB" id="A0A8H4K6N9"/>
<organism evidence="2 3">
    <name type="scientific">Fusarium acutatum</name>
    <dbReference type="NCBI Taxonomy" id="78861"/>
    <lineage>
        <taxon>Eukaryota</taxon>
        <taxon>Fungi</taxon>
        <taxon>Dikarya</taxon>
        <taxon>Ascomycota</taxon>
        <taxon>Pezizomycotina</taxon>
        <taxon>Sordariomycetes</taxon>
        <taxon>Hypocreomycetidae</taxon>
        <taxon>Hypocreales</taxon>
        <taxon>Nectriaceae</taxon>
        <taxon>Fusarium</taxon>
        <taxon>Fusarium fujikuroi species complex</taxon>
    </lineage>
</organism>
<evidence type="ECO:0000313" key="2">
    <source>
        <dbReference type="EMBL" id="KAF4443783.1"/>
    </source>
</evidence>
<reference evidence="2 3" key="1">
    <citation type="submission" date="2020-01" db="EMBL/GenBank/DDBJ databases">
        <title>Identification and distribution of gene clusters putatively required for synthesis of sphingolipid metabolism inhibitors in phylogenetically diverse species of the filamentous fungus Fusarium.</title>
        <authorList>
            <person name="Kim H.-S."/>
            <person name="Busman M."/>
            <person name="Brown D.W."/>
            <person name="Divon H."/>
            <person name="Uhlig S."/>
            <person name="Proctor R.H."/>
        </authorList>
    </citation>
    <scope>NUCLEOTIDE SEQUENCE [LARGE SCALE GENOMIC DNA]</scope>
    <source>
        <strain evidence="2 3">NRRL 13308</strain>
    </source>
</reference>
<protein>
    <submittedName>
        <fullName evidence="2">Uncharacterized protein</fullName>
    </submittedName>
</protein>
<sequence length="244" mass="27179">MSKSCDQLSANDNMQPSNTVYEVDFKWKKMKALVSEKHPQTHTSTPKYIVDYHAFKCTTLVFHPYEDPEAVIGTGTLHPVTIHATYELHGQKGTIKALKRFITSYTHLSYNYSNSPDGTPAAMTWTSDSSFKTWDFTCLDEQESAVARFSANCWSLNNIGCIEFLGPKASDPAVREEILVTGMTLFYQMVLRATNVLSLGGAIFARPGPLDKEAAPKRPMENADGKSIKELEATSRPNVELEKS</sequence>
<evidence type="ECO:0000256" key="1">
    <source>
        <dbReference type="SAM" id="MobiDB-lite"/>
    </source>
</evidence>
<name>A0A8H4K6N9_9HYPO</name>
<dbReference type="EMBL" id="JAADJF010000023">
    <property type="protein sequence ID" value="KAF4443783.1"/>
    <property type="molecule type" value="Genomic_DNA"/>
</dbReference>
<accession>A0A8H4K6N9</accession>
<proteinExistence type="predicted"/>
<comment type="caution">
    <text evidence="2">The sequence shown here is derived from an EMBL/GenBank/DDBJ whole genome shotgun (WGS) entry which is preliminary data.</text>
</comment>
<feature type="region of interest" description="Disordered" evidence="1">
    <location>
        <begin position="209"/>
        <end position="244"/>
    </location>
</feature>
<keyword evidence="3" id="KW-1185">Reference proteome</keyword>
<dbReference type="Proteomes" id="UP000536711">
    <property type="component" value="Unassembled WGS sequence"/>
</dbReference>
<gene>
    <name evidence="2" type="ORF">FACUT_1064</name>
</gene>